<keyword evidence="2 7" id="KW-0813">Transport</keyword>
<dbReference type="PANTHER" id="PTHR30151">
    <property type="entry name" value="ALKANE SULFONATE ABC TRANSPORTER-RELATED, MEMBRANE SUBUNIT"/>
    <property type="match status" value="1"/>
</dbReference>
<keyword evidence="10" id="KW-1185">Reference proteome</keyword>
<evidence type="ECO:0000256" key="3">
    <source>
        <dbReference type="ARBA" id="ARBA00022475"/>
    </source>
</evidence>
<feature type="transmembrane region" description="Helical" evidence="7">
    <location>
        <begin position="204"/>
        <end position="225"/>
    </location>
</feature>
<evidence type="ECO:0000256" key="7">
    <source>
        <dbReference type="RuleBase" id="RU363032"/>
    </source>
</evidence>
<feature type="transmembrane region" description="Helical" evidence="7">
    <location>
        <begin position="237"/>
        <end position="255"/>
    </location>
</feature>
<reference evidence="9 10" key="1">
    <citation type="submission" date="2016-10" db="EMBL/GenBank/DDBJ databases">
        <authorList>
            <person name="de Groot N.N."/>
        </authorList>
    </citation>
    <scope>NUCLEOTIDE SEQUENCE [LARGE SCALE GENOMIC DNA]</scope>
    <source>
        <strain evidence="9 10">DSM 21632</strain>
    </source>
</reference>
<dbReference type="SUPFAM" id="SSF161098">
    <property type="entry name" value="MetI-like"/>
    <property type="match status" value="1"/>
</dbReference>
<evidence type="ECO:0000256" key="5">
    <source>
        <dbReference type="ARBA" id="ARBA00022989"/>
    </source>
</evidence>
<dbReference type="EMBL" id="FNDK01000008">
    <property type="protein sequence ID" value="SDH63937.1"/>
    <property type="molecule type" value="Genomic_DNA"/>
</dbReference>
<feature type="transmembrane region" description="Helical" evidence="7">
    <location>
        <begin position="114"/>
        <end position="134"/>
    </location>
</feature>
<evidence type="ECO:0000256" key="6">
    <source>
        <dbReference type="ARBA" id="ARBA00023136"/>
    </source>
</evidence>
<gene>
    <name evidence="9" type="ORF">SAMN05192534_108109</name>
</gene>
<feature type="transmembrane region" description="Helical" evidence="7">
    <location>
        <begin position="83"/>
        <end position="102"/>
    </location>
</feature>
<dbReference type="Pfam" id="PF00528">
    <property type="entry name" value="BPD_transp_1"/>
    <property type="match status" value="1"/>
</dbReference>
<keyword evidence="5 7" id="KW-1133">Transmembrane helix</keyword>
<evidence type="ECO:0000313" key="9">
    <source>
        <dbReference type="EMBL" id="SDH63937.1"/>
    </source>
</evidence>
<dbReference type="InterPro" id="IPR000515">
    <property type="entry name" value="MetI-like"/>
</dbReference>
<keyword evidence="3" id="KW-1003">Cell membrane</keyword>
<evidence type="ECO:0000259" key="8">
    <source>
        <dbReference type="PROSITE" id="PS50928"/>
    </source>
</evidence>
<evidence type="ECO:0000256" key="4">
    <source>
        <dbReference type="ARBA" id="ARBA00022692"/>
    </source>
</evidence>
<dbReference type="GO" id="GO:0005886">
    <property type="term" value="C:plasma membrane"/>
    <property type="evidence" value="ECO:0007669"/>
    <property type="project" value="UniProtKB-SubCell"/>
</dbReference>
<dbReference type="STRING" id="568899.SAMN05192534_108109"/>
<dbReference type="PROSITE" id="PS50928">
    <property type="entry name" value="ABC_TM1"/>
    <property type="match status" value="1"/>
</dbReference>
<comment type="similarity">
    <text evidence="7">Belongs to the binding-protein-dependent transport system permease family.</text>
</comment>
<accession>A0A1G8E1Z0</accession>
<sequence>MKTNIQTLHRQFLKNKRKKTRQVVSCQLLLLALLFLSWEWFTRMNWLDPLIFSMPSKVWDLMTTKIADGSLITHATVTLSETLAGFIIGTVSGTLTAAILWWSPFLSRVLDPYLVVLNSMPKVALGPIIIVAFGPSMTSIIAMGALLSIVITTLVVYNAFRQVDDNYKKVLLTFGASKRQLFRYAILPASYPTIISTLKVNVGLAWVGVIVGEFLVAKQGLGYLIIYGFQVFQFQQVMLSLIVIAILAAVMYKAIEALEHLLMKRVRKS</sequence>
<organism evidence="9 10">
    <name type="scientific">Alteribacillus persepolensis</name>
    <dbReference type="NCBI Taxonomy" id="568899"/>
    <lineage>
        <taxon>Bacteria</taxon>
        <taxon>Bacillati</taxon>
        <taxon>Bacillota</taxon>
        <taxon>Bacilli</taxon>
        <taxon>Bacillales</taxon>
        <taxon>Bacillaceae</taxon>
        <taxon>Alteribacillus</taxon>
    </lineage>
</organism>
<protein>
    <submittedName>
        <fullName evidence="9">NitT/TauT family transport system permease protein</fullName>
    </submittedName>
</protein>
<dbReference type="InterPro" id="IPR035906">
    <property type="entry name" value="MetI-like_sf"/>
</dbReference>
<dbReference type="Gene3D" id="1.10.3720.10">
    <property type="entry name" value="MetI-like"/>
    <property type="match status" value="1"/>
</dbReference>
<feature type="domain" description="ABC transmembrane type-1" evidence="8">
    <location>
        <begin position="71"/>
        <end position="255"/>
    </location>
</feature>
<keyword evidence="6 7" id="KW-0472">Membrane</keyword>
<keyword evidence="4 7" id="KW-0812">Transmembrane</keyword>
<dbReference type="AlphaFoldDB" id="A0A1G8E1Z0"/>
<evidence type="ECO:0000313" key="10">
    <source>
        <dbReference type="Proteomes" id="UP000199163"/>
    </source>
</evidence>
<feature type="transmembrane region" description="Helical" evidence="7">
    <location>
        <begin position="21"/>
        <end position="41"/>
    </location>
</feature>
<dbReference type="PANTHER" id="PTHR30151:SF19">
    <property type="entry name" value="ABC TRANSPORTER PERMEASE"/>
    <property type="match status" value="1"/>
</dbReference>
<proteinExistence type="inferred from homology"/>
<feature type="transmembrane region" description="Helical" evidence="7">
    <location>
        <begin position="140"/>
        <end position="160"/>
    </location>
</feature>
<name>A0A1G8E1Z0_9BACI</name>
<dbReference type="Proteomes" id="UP000199163">
    <property type="component" value="Unassembled WGS sequence"/>
</dbReference>
<dbReference type="GO" id="GO:0055085">
    <property type="term" value="P:transmembrane transport"/>
    <property type="evidence" value="ECO:0007669"/>
    <property type="project" value="InterPro"/>
</dbReference>
<evidence type="ECO:0000256" key="1">
    <source>
        <dbReference type="ARBA" id="ARBA00004651"/>
    </source>
</evidence>
<evidence type="ECO:0000256" key="2">
    <source>
        <dbReference type="ARBA" id="ARBA00022448"/>
    </source>
</evidence>
<comment type="subcellular location">
    <subcellularLocation>
        <location evidence="1 7">Cell membrane</location>
        <topology evidence="1 7">Multi-pass membrane protein</topology>
    </subcellularLocation>
</comment>
<dbReference type="CDD" id="cd06261">
    <property type="entry name" value="TM_PBP2"/>
    <property type="match status" value="1"/>
</dbReference>
<dbReference type="RefSeq" id="WP_407639923.1">
    <property type="nucleotide sequence ID" value="NZ_FNDK01000008.1"/>
</dbReference>